<reference evidence="11" key="2">
    <citation type="journal article" date="2023" name="IMA Fungus">
        <title>Comparative genomic study of the Penicillium genus elucidates a diverse pangenome and 15 lateral gene transfer events.</title>
        <authorList>
            <person name="Petersen C."/>
            <person name="Sorensen T."/>
            <person name="Nielsen M.R."/>
            <person name="Sondergaard T.E."/>
            <person name="Sorensen J.L."/>
            <person name="Fitzpatrick D.A."/>
            <person name="Frisvad J.C."/>
            <person name="Nielsen K.L."/>
        </authorList>
    </citation>
    <scope>NUCLEOTIDE SEQUENCE</scope>
    <source>
        <strain evidence="11">IBT 30761</strain>
    </source>
</reference>
<dbReference type="RefSeq" id="XP_056480598.1">
    <property type="nucleotide sequence ID" value="XM_056613374.1"/>
</dbReference>
<comment type="caution">
    <text evidence="11">The sequence shown here is derived from an EMBL/GenBank/DDBJ whole genome shotgun (WGS) entry which is preliminary data.</text>
</comment>
<protein>
    <submittedName>
        <fullName evidence="11">Ion channel</fullName>
    </submittedName>
</protein>
<dbReference type="GO" id="GO:0005886">
    <property type="term" value="C:plasma membrane"/>
    <property type="evidence" value="ECO:0007669"/>
    <property type="project" value="TreeGrafter"/>
</dbReference>
<feature type="region of interest" description="Disordered" evidence="8">
    <location>
        <begin position="1"/>
        <end position="28"/>
    </location>
</feature>
<feature type="compositionally biased region" description="Low complexity" evidence="8">
    <location>
        <begin position="14"/>
        <end position="24"/>
    </location>
</feature>
<dbReference type="EMBL" id="JAPQKI010000001">
    <property type="protein sequence ID" value="KAJ5112825.1"/>
    <property type="molecule type" value="Genomic_DNA"/>
</dbReference>
<dbReference type="GO" id="GO:0015271">
    <property type="term" value="F:outward rectifier potassium channel activity"/>
    <property type="evidence" value="ECO:0007669"/>
    <property type="project" value="TreeGrafter"/>
</dbReference>
<dbReference type="OrthoDB" id="297496at2759"/>
<reference evidence="11" key="1">
    <citation type="submission" date="2022-11" db="EMBL/GenBank/DDBJ databases">
        <authorList>
            <person name="Petersen C."/>
        </authorList>
    </citation>
    <scope>NUCLEOTIDE SEQUENCE</scope>
    <source>
        <strain evidence="11">IBT 30761</strain>
    </source>
</reference>
<evidence type="ECO:0000256" key="1">
    <source>
        <dbReference type="ARBA" id="ARBA00004141"/>
    </source>
</evidence>
<feature type="domain" description="Potassium channel" evidence="10">
    <location>
        <begin position="236"/>
        <end position="307"/>
    </location>
</feature>
<evidence type="ECO:0000259" key="10">
    <source>
        <dbReference type="Pfam" id="PF07885"/>
    </source>
</evidence>
<keyword evidence="6 9" id="KW-0472">Membrane</keyword>
<feature type="transmembrane region" description="Helical" evidence="9">
    <location>
        <begin position="186"/>
        <end position="209"/>
    </location>
</feature>
<evidence type="ECO:0000256" key="4">
    <source>
        <dbReference type="ARBA" id="ARBA00022989"/>
    </source>
</evidence>
<evidence type="ECO:0000256" key="7">
    <source>
        <dbReference type="ARBA" id="ARBA00023303"/>
    </source>
</evidence>
<evidence type="ECO:0000256" key="8">
    <source>
        <dbReference type="SAM" id="MobiDB-lite"/>
    </source>
</evidence>
<keyword evidence="3 9" id="KW-0812">Transmembrane</keyword>
<organism evidence="11 12">
    <name type="scientific">Penicillium argentinense</name>
    <dbReference type="NCBI Taxonomy" id="1131581"/>
    <lineage>
        <taxon>Eukaryota</taxon>
        <taxon>Fungi</taxon>
        <taxon>Dikarya</taxon>
        <taxon>Ascomycota</taxon>
        <taxon>Pezizomycotina</taxon>
        <taxon>Eurotiomycetes</taxon>
        <taxon>Eurotiomycetidae</taxon>
        <taxon>Eurotiales</taxon>
        <taxon>Aspergillaceae</taxon>
        <taxon>Penicillium</taxon>
    </lineage>
</organism>
<keyword evidence="12" id="KW-1185">Reference proteome</keyword>
<feature type="region of interest" description="Disordered" evidence="8">
    <location>
        <begin position="536"/>
        <end position="568"/>
    </location>
</feature>
<sequence>MEADARPDTPPGPTTATATARPPAHQVSISETDQSIWKRFRSQFNPRPIQDDKPRAWWFASTAIPLIAAATAPFANVMSIVALAMPWRSTIHYDKTGNDGLPLQVPYDDLTWYGWKVCGTQCDFPRLRRNREYLSFVQFHSSGAIHRRTARIYRTLVASNGDFDRNHIGRPHLHPPALPHQLYTTAFYFAVIAACLYFFNTLILTINLLGYLLGHYPQHFALSNSQRTLILQTTALAVWLVVGAAIFQKLIGISFSDALYFSDITILTLGFGDILAKTPVARGIIFPYAVFGIVMLGLVIGSMNQFFGEIEDDNVVRKRIDRKRRALVETSPTSENVHSHGQNTVNIHSETSESASPSKHSEETFTNTSTTAFSHTVLGQRRKQVSSEEKDRFHAMRTIQNEVASFRRWFTLVQCLISFAIVWTIGALVFCTLQPELTYFDALYFNFVCLLSIGYGDITPNTNSARAFFVLWSLIAVPTMTTLISVMSDTFISAFQRATNMLAGWSNLSKSPLKHSRFMRIPLVLKIGWTREAEQNSDISQSADEKHVKSSSWSQPERPFPSSAKSGMEWRPSDMDVIQKLTYAIRRVTQDALDGGNQYSYEEWAEFMKMIQLSHSHPGELNMDKDEYGRLHWDWIGEWTPMMSKQSESEWILDRLCESMIRCSSMHGKRCPLQNEEIDWERHEYVSTKEVDIGSQEGNNS</sequence>
<evidence type="ECO:0000256" key="9">
    <source>
        <dbReference type="SAM" id="Phobius"/>
    </source>
</evidence>
<dbReference type="Gene3D" id="1.10.287.70">
    <property type="match status" value="2"/>
</dbReference>
<feature type="transmembrane region" description="Helical" evidence="9">
    <location>
        <begin position="437"/>
        <end position="455"/>
    </location>
</feature>
<evidence type="ECO:0000256" key="6">
    <source>
        <dbReference type="ARBA" id="ARBA00023136"/>
    </source>
</evidence>
<accession>A0A9W9G673</accession>
<feature type="transmembrane region" description="Helical" evidence="9">
    <location>
        <begin position="229"/>
        <end position="247"/>
    </location>
</feature>
<dbReference type="GO" id="GO:0030322">
    <property type="term" value="P:stabilization of membrane potential"/>
    <property type="evidence" value="ECO:0007669"/>
    <property type="project" value="TreeGrafter"/>
</dbReference>
<keyword evidence="2" id="KW-0813">Transport</keyword>
<name>A0A9W9G673_9EURO</name>
<feature type="domain" description="Potassium channel" evidence="10">
    <location>
        <begin position="420"/>
        <end position="491"/>
    </location>
</feature>
<dbReference type="InterPro" id="IPR003280">
    <property type="entry name" value="2pore_dom_K_chnl"/>
</dbReference>
<feature type="transmembrane region" description="Helical" evidence="9">
    <location>
        <begin position="409"/>
        <end position="431"/>
    </location>
</feature>
<feature type="transmembrane region" description="Helical" evidence="9">
    <location>
        <begin position="284"/>
        <end position="301"/>
    </location>
</feature>
<evidence type="ECO:0000256" key="2">
    <source>
        <dbReference type="ARBA" id="ARBA00022448"/>
    </source>
</evidence>
<evidence type="ECO:0000313" key="12">
    <source>
        <dbReference type="Proteomes" id="UP001149074"/>
    </source>
</evidence>
<dbReference type="SUPFAM" id="SSF81324">
    <property type="entry name" value="Voltage-gated potassium channels"/>
    <property type="match status" value="2"/>
</dbReference>
<dbReference type="InterPro" id="IPR013099">
    <property type="entry name" value="K_chnl_dom"/>
</dbReference>
<dbReference type="PANTHER" id="PTHR11003:SF342">
    <property type="entry name" value="OUTWARD-RECTIFIER POTASSIUM CHANNEL TOK1"/>
    <property type="match status" value="1"/>
</dbReference>
<dbReference type="GeneID" id="81352353"/>
<dbReference type="PANTHER" id="PTHR11003">
    <property type="entry name" value="POTASSIUM CHANNEL, SUBFAMILY K"/>
    <property type="match status" value="1"/>
</dbReference>
<feature type="transmembrane region" description="Helical" evidence="9">
    <location>
        <begin position="467"/>
        <end position="487"/>
    </location>
</feature>
<keyword evidence="5" id="KW-0406">Ion transport</keyword>
<dbReference type="Proteomes" id="UP001149074">
    <property type="component" value="Unassembled WGS sequence"/>
</dbReference>
<dbReference type="Pfam" id="PF07885">
    <property type="entry name" value="Ion_trans_2"/>
    <property type="match status" value="2"/>
</dbReference>
<keyword evidence="7" id="KW-0407">Ion channel</keyword>
<comment type="subcellular location">
    <subcellularLocation>
        <location evidence="1">Membrane</location>
        <topology evidence="1">Multi-pass membrane protein</topology>
    </subcellularLocation>
</comment>
<proteinExistence type="predicted"/>
<gene>
    <name evidence="11" type="ORF">N7532_000870</name>
</gene>
<evidence type="ECO:0000313" key="11">
    <source>
        <dbReference type="EMBL" id="KAJ5112825.1"/>
    </source>
</evidence>
<dbReference type="GO" id="GO:0022841">
    <property type="term" value="F:potassium ion leak channel activity"/>
    <property type="evidence" value="ECO:0007669"/>
    <property type="project" value="TreeGrafter"/>
</dbReference>
<feature type="transmembrane region" description="Helical" evidence="9">
    <location>
        <begin position="259"/>
        <end position="278"/>
    </location>
</feature>
<evidence type="ECO:0000256" key="3">
    <source>
        <dbReference type="ARBA" id="ARBA00022692"/>
    </source>
</evidence>
<dbReference type="AlphaFoldDB" id="A0A9W9G673"/>
<feature type="transmembrane region" description="Helical" evidence="9">
    <location>
        <begin position="56"/>
        <end position="85"/>
    </location>
</feature>
<evidence type="ECO:0000256" key="5">
    <source>
        <dbReference type="ARBA" id="ARBA00023065"/>
    </source>
</evidence>
<keyword evidence="4 9" id="KW-1133">Transmembrane helix</keyword>